<accession>A0AAN0T2C0</accession>
<evidence type="ECO:0000256" key="1">
    <source>
        <dbReference type="SAM" id="Phobius"/>
    </source>
</evidence>
<dbReference type="AlphaFoldDB" id="A0AAN0T2C0"/>
<sequence>MTFIRGCITKKGINFQSFIFIFVISFILTADFCFGFEADFFFHLIKLYFLML</sequence>
<reference evidence="3" key="1">
    <citation type="submission" date="2015-01" db="EMBL/GenBank/DDBJ databases">
        <title>Comparative genome analysis of Bacillus coagulans HM-08, Clostridium butyricum HM-68, Bacillus subtilis HM-66 and Bacillus paralicheniformis BL-09.</title>
        <authorList>
            <person name="Zhang H."/>
        </authorList>
    </citation>
    <scope>NUCLEOTIDE SEQUENCE [LARGE SCALE GENOMIC DNA]</scope>
    <source>
        <strain evidence="3">HM-08</strain>
    </source>
</reference>
<keyword evidence="3" id="KW-1185">Reference proteome</keyword>
<keyword evidence="1" id="KW-0812">Transmembrane</keyword>
<organism evidence="2 3">
    <name type="scientific">Heyndrickxia coagulans</name>
    <name type="common">Weizmannia coagulans</name>
    <dbReference type="NCBI Taxonomy" id="1398"/>
    <lineage>
        <taxon>Bacteria</taxon>
        <taxon>Bacillati</taxon>
        <taxon>Bacillota</taxon>
        <taxon>Bacilli</taxon>
        <taxon>Bacillales</taxon>
        <taxon>Bacillaceae</taxon>
        <taxon>Heyndrickxia</taxon>
    </lineage>
</organism>
<proteinExistence type="predicted"/>
<keyword evidence="1" id="KW-0472">Membrane</keyword>
<evidence type="ECO:0000313" key="2">
    <source>
        <dbReference type="EMBL" id="AJO21342.1"/>
    </source>
</evidence>
<dbReference type="Proteomes" id="UP000032024">
    <property type="component" value="Chromosome"/>
</dbReference>
<feature type="transmembrane region" description="Helical" evidence="1">
    <location>
        <begin position="18"/>
        <end position="42"/>
    </location>
</feature>
<keyword evidence="1" id="KW-1133">Transmembrane helix</keyword>
<evidence type="ECO:0000313" key="3">
    <source>
        <dbReference type="Proteomes" id="UP000032024"/>
    </source>
</evidence>
<dbReference type="EMBL" id="CP010525">
    <property type="protein sequence ID" value="AJO21342.1"/>
    <property type="molecule type" value="Genomic_DNA"/>
</dbReference>
<gene>
    <name evidence="2" type="ORF">SB48_HM08orf00840</name>
</gene>
<protein>
    <submittedName>
        <fullName evidence="2">Uncharacterized protein</fullName>
    </submittedName>
</protein>
<name>A0AAN0T2C0_HEYCO</name>